<accession>A0A0A8Y5W0</accession>
<organism evidence="1">
    <name type="scientific">Arundo donax</name>
    <name type="common">Giant reed</name>
    <name type="synonym">Donax arundinaceus</name>
    <dbReference type="NCBI Taxonomy" id="35708"/>
    <lineage>
        <taxon>Eukaryota</taxon>
        <taxon>Viridiplantae</taxon>
        <taxon>Streptophyta</taxon>
        <taxon>Embryophyta</taxon>
        <taxon>Tracheophyta</taxon>
        <taxon>Spermatophyta</taxon>
        <taxon>Magnoliopsida</taxon>
        <taxon>Liliopsida</taxon>
        <taxon>Poales</taxon>
        <taxon>Poaceae</taxon>
        <taxon>PACMAD clade</taxon>
        <taxon>Arundinoideae</taxon>
        <taxon>Arundineae</taxon>
        <taxon>Arundo</taxon>
    </lineage>
</organism>
<evidence type="ECO:0000313" key="1">
    <source>
        <dbReference type="EMBL" id="JAD19387.1"/>
    </source>
</evidence>
<reference evidence="1" key="1">
    <citation type="submission" date="2014-09" db="EMBL/GenBank/DDBJ databases">
        <authorList>
            <person name="Magalhaes I.L.F."/>
            <person name="Oliveira U."/>
            <person name="Santos F.R."/>
            <person name="Vidigal T.H.D.A."/>
            <person name="Brescovit A.D."/>
            <person name="Santos A.J."/>
        </authorList>
    </citation>
    <scope>NUCLEOTIDE SEQUENCE</scope>
    <source>
        <tissue evidence="1">Shoot tissue taken approximately 20 cm above the soil surface</tissue>
    </source>
</reference>
<dbReference type="EMBL" id="GBRH01278508">
    <property type="protein sequence ID" value="JAD19387.1"/>
    <property type="molecule type" value="Transcribed_RNA"/>
</dbReference>
<name>A0A0A8Y5W0_ARUDO</name>
<protein>
    <submittedName>
        <fullName evidence="1">Uncharacterized protein</fullName>
    </submittedName>
</protein>
<sequence length="19" mass="2211">MYALAHTATNVLKRSQSYR</sequence>
<reference evidence="1" key="2">
    <citation type="journal article" date="2015" name="Data Brief">
        <title>Shoot transcriptome of the giant reed, Arundo donax.</title>
        <authorList>
            <person name="Barrero R.A."/>
            <person name="Guerrero F.D."/>
            <person name="Moolhuijzen P."/>
            <person name="Goolsby J.A."/>
            <person name="Tidwell J."/>
            <person name="Bellgard S.E."/>
            <person name="Bellgard M.I."/>
        </authorList>
    </citation>
    <scope>NUCLEOTIDE SEQUENCE</scope>
    <source>
        <tissue evidence="1">Shoot tissue taken approximately 20 cm above the soil surface</tissue>
    </source>
</reference>
<dbReference type="AlphaFoldDB" id="A0A0A8Y5W0"/>
<proteinExistence type="predicted"/>